<keyword evidence="3" id="KW-1185">Reference proteome</keyword>
<evidence type="ECO:0000256" key="1">
    <source>
        <dbReference type="SAM" id="MobiDB-lite"/>
    </source>
</evidence>
<proteinExistence type="predicted"/>
<accession>A0ABR3JWZ6</accession>
<dbReference type="Proteomes" id="UP001556367">
    <property type="component" value="Unassembled WGS sequence"/>
</dbReference>
<sequence length="129" mass="14001">MRARARVRDERTPNLVALALSVIEHRVSRSLRARARRSRSSTLVCALSALCSLLGKELTHVSKIERTLGGPELGTPEAQSHVSSFDDEFPPITPRMGTCTSLALSQGPRSISKRKFEVSTCSALRGGEA</sequence>
<organism evidence="2 3">
    <name type="scientific">Hohenbuehelia grisea</name>
    <dbReference type="NCBI Taxonomy" id="104357"/>
    <lineage>
        <taxon>Eukaryota</taxon>
        <taxon>Fungi</taxon>
        <taxon>Dikarya</taxon>
        <taxon>Basidiomycota</taxon>
        <taxon>Agaricomycotina</taxon>
        <taxon>Agaricomycetes</taxon>
        <taxon>Agaricomycetidae</taxon>
        <taxon>Agaricales</taxon>
        <taxon>Pleurotineae</taxon>
        <taxon>Pleurotaceae</taxon>
        <taxon>Hohenbuehelia</taxon>
    </lineage>
</organism>
<name>A0ABR3JWZ6_9AGAR</name>
<reference evidence="3" key="1">
    <citation type="submission" date="2024-06" db="EMBL/GenBank/DDBJ databases">
        <title>Multi-omics analyses provide insights into the biosynthesis of the anticancer antibiotic pleurotin in Hohenbuehelia grisea.</title>
        <authorList>
            <person name="Weaver J.A."/>
            <person name="Alberti F."/>
        </authorList>
    </citation>
    <scope>NUCLEOTIDE SEQUENCE [LARGE SCALE GENOMIC DNA]</scope>
    <source>
        <strain evidence="3">T-177</strain>
    </source>
</reference>
<dbReference type="EMBL" id="JASNQZ010000002">
    <property type="protein sequence ID" value="KAL0959710.1"/>
    <property type="molecule type" value="Genomic_DNA"/>
</dbReference>
<evidence type="ECO:0000313" key="2">
    <source>
        <dbReference type="EMBL" id="KAL0959710.1"/>
    </source>
</evidence>
<comment type="caution">
    <text evidence="2">The sequence shown here is derived from an EMBL/GenBank/DDBJ whole genome shotgun (WGS) entry which is preliminary data.</text>
</comment>
<feature type="region of interest" description="Disordered" evidence="1">
    <location>
        <begin position="69"/>
        <end position="91"/>
    </location>
</feature>
<gene>
    <name evidence="2" type="ORF">HGRIS_011403</name>
</gene>
<evidence type="ECO:0000313" key="3">
    <source>
        <dbReference type="Proteomes" id="UP001556367"/>
    </source>
</evidence>
<protein>
    <submittedName>
        <fullName evidence="2">Uncharacterized protein</fullName>
    </submittedName>
</protein>